<organism evidence="2 3">
    <name type="scientific">Coriobacterium glomerans (strain ATCC 49209 / DSM 20642 / JCM 10262 / PW2)</name>
    <dbReference type="NCBI Taxonomy" id="700015"/>
    <lineage>
        <taxon>Bacteria</taxon>
        <taxon>Bacillati</taxon>
        <taxon>Actinomycetota</taxon>
        <taxon>Coriobacteriia</taxon>
        <taxon>Coriobacteriales</taxon>
        <taxon>Coriobacteriaceae</taxon>
        <taxon>Coriobacterium</taxon>
    </lineage>
</organism>
<name>F2N9B8_CORGP</name>
<accession>F2N9B8</accession>
<feature type="region of interest" description="Disordered" evidence="1">
    <location>
        <begin position="1"/>
        <end position="20"/>
    </location>
</feature>
<dbReference type="AlphaFoldDB" id="F2N9B8"/>
<dbReference type="Proteomes" id="UP000006851">
    <property type="component" value="Chromosome"/>
</dbReference>
<dbReference type="STRING" id="700015.Corgl_1771"/>
<dbReference type="KEGG" id="cgo:Corgl_1771"/>
<dbReference type="HOGENOM" id="CLU_3364464_0_0_11"/>
<reference evidence="3" key="1">
    <citation type="journal article" date="2013" name="Stand. Genomic Sci.">
        <title>Complete genome sequence of Coriobacterium glomerans type strain (PW2(T)) from the midgut of Pyrrhocoris apterus L. (red soldier bug).</title>
        <authorList>
            <person name="Stackebrandt E."/>
            <person name="Zeytun A."/>
            <person name="Lapidus A."/>
            <person name="Nolan M."/>
            <person name="Lucas S."/>
            <person name="Hammon N."/>
            <person name="Deshpande S."/>
            <person name="Cheng J.F."/>
            <person name="Tapia R."/>
            <person name="Goodwin L.A."/>
            <person name="Pitluck S."/>
            <person name="Liolios K."/>
            <person name="Pagani I."/>
            <person name="Ivanova N."/>
            <person name="Mavromatis K."/>
            <person name="Mikhailova N."/>
            <person name="Huntemann M."/>
            <person name="Pati A."/>
            <person name="Chen A."/>
            <person name="Palaniappan K."/>
            <person name="Chang Y.J."/>
            <person name="Land M."/>
            <person name="Hauser L."/>
            <person name="Rohde M."/>
            <person name="Pukall R."/>
            <person name="Goker M."/>
            <person name="Detter J.C."/>
            <person name="Woyke T."/>
            <person name="Bristow J."/>
            <person name="Eisen J.A."/>
            <person name="Markowitz V."/>
            <person name="Hugenholtz P."/>
            <person name="Kyrpides N.C."/>
            <person name="Klenk H.P."/>
        </authorList>
    </citation>
    <scope>NUCLEOTIDE SEQUENCE</scope>
    <source>
        <strain evidence="3">ATCC 49209 / DSM 20642 / JCM 10262 / PW2</strain>
    </source>
</reference>
<evidence type="ECO:0000256" key="1">
    <source>
        <dbReference type="SAM" id="MobiDB-lite"/>
    </source>
</evidence>
<evidence type="ECO:0000313" key="2">
    <source>
        <dbReference type="EMBL" id="AEB07866.1"/>
    </source>
</evidence>
<dbReference type="EMBL" id="CP002628">
    <property type="protein sequence ID" value="AEB07866.1"/>
    <property type="molecule type" value="Genomic_DNA"/>
</dbReference>
<gene>
    <name evidence="2" type="ordered locus">Corgl_1771</name>
</gene>
<keyword evidence="3" id="KW-1185">Reference proteome</keyword>
<proteinExistence type="predicted"/>
<protein>
    <submittedName>
        <fullName evidence="2">Uncharacterized protein</fullName>
    </submittedName>
</protein>
<evidence type="ECO:0000313" key="3">
    <source>
        <dbReference type="Proteomes" id="UP000006851"/>
    </source>
</evidence>
<feature type="compositionally biased region" description="Basic and acidic residues" evidence="1">
    <location>
        <begin position="9"/>
        <end position="20"/>
    </location>
</feature>
<sequence length="35" mass="4190">MSENFKGWHVSETEQPDGCRHRSRSAVFDYYLPKM</sequence>